<evidence type="ECO:0000256" key="6">
    <source>
        <dbReference type="ARBA" id="ARBA00022918"/>
    </source>
</evidence>
<reference evidence="8" key="1">
    <citation type="journal article" date="2007" name="PLoS ONE">
        <title>The first genome sequence of an elite grapevine cultivar (Pinot noir Vitis vinifera L.): coping with a highly heterozygous genome.</title>
        <authorList>
            <person name="Velasco R."/>
            <person name="Zharkikh A."/>
            <person name="Troggio M."/>
            <person name="Cartwright D.A."/>
            <person name="Cestaro A."/>
            <person name="Pruss D."/>
            <person name="Pindo M."/>
            <person name="FitzGerald L.M."/>
            <person name="Vezzulli S."/>
            <person name="Reid J."/>
            <person name="Malacarne G."/>
            <person name="Iliev D."/>
            <person name="Coppola G."/>
            <person name="Wardell B."/>
            <person name="Micheletti D."/>
            <person name="Macalma T."/>
            <person name="Facci M."/>
            <person name="Mitchell J.T."/>
            <person name="Perazzolli M."/>
            <person name="Eldredge G."/>
            <person name="Gatto P."/>
            <person name="Oyzerski R."/>
            <person name="Moretto M."/>
            <person name="Gutin N."/>
            <person name="Stefanini M."/>
            <person name="Chen Y."/>
            <person name="Segala C."/>
            <person name="Davenport C."/>
            <person name="Dematte L."/>
            <person name="Mraz A."/>
            <person name="Battilana J."/>
            <person name="Stormo K."/>
            <person name="Costa F."/>
            <person name="Tao Q."/>
            <person name="Si-Ammour A."/>
            <person name="Harkins T."/>
            <person name="Lackey A."/>
            <person name="Perbost C."/>
            <person name="Taillon B."/>
            <person name="Stella A."/>
            <person name="Solovyev V."/>
            <person name="Fawcett J.A."/>
            <person name="Sterck L."/>
            <person name="Vandepoele K."/>
            <person name="Grando S.M."/>
            <person name="Toppo S."/>
            <person name="Moser C."/>
            <person name="Lanchbury J."/>
            <person name="Bogden R."/>
            <person name="Skolnick M."/>
            <person name="Sgaramella V."/>
            <person name="Bhatnagar S.K."/>
            <person name="Fontana P."/>
            <person name="Gutin A."/>
            <person name="Van de Peer Y."/>
            <person name="Salamini F."/>
            <person name="Viola R."/>
        </authorList>
    </citation>
    <scope>NUCLEOTIDE SEQUENCE</scope>
</reference>
<evidence type="ECO:0000256" key="4">
    <source>
        <dbReference type="ARBA" id="ARBA00022759"/>
    </source>
</evidence>
<evidence type="ECO:0000259" key="7">
    <source>
        <dbReference type="PROSITE" id="PS50994"/>
    </source>
</evidence>
<evidence type="ECO:0000256" key="3">
    <source>
        <dbReference type="ARBA" id="ARBA00022722"/>
    </source>
</evidence>
<dbReference type="CDD" id="cd09274">
    <property type="entry name" value="RNase_HI_RT_Ty3"/>
    <property type="match status" value="1"/>
</dbReference>
<dbReference type="Pfam" id="PF17917">
    <property type="entry name" value="RT_RNaseH"/>
    <property type="match status" value="1"/>
</dbReference>
<dbReference type="GO" id="GO:0004519">
    <property type="term" value="F:endonuclease activity"/>
    <property type="evidence" value="ECO:0007669"/>
    <property type="project" value="UniProtKB-KW"/>
</dbReference>
<dbReference type="GO" id="GO:0003964">
    <property type="term" value="F:RNA-directed DNA polymerase activity"/>
    <property type="evidence" value="ECO:0007669"/>
    <property type="project" value="UniProtKB-KW"/>
</dbReference>
<dbReference type="GO" id="GO:0016787">
    <property type="term" value="F:hydrolase activity"/>
    <property type="evidence" value="ECO:0007669"/>
    <property type="project" value="UniProtKB-KW"/>
</dbReference>
<dbReference type="InterPro" id="IPR012337">
    <property type="entry name" value="RNaseH-like_sf"/>
</dbReference>
<dbReference type="SUPFAM" id="SSF53098">
    <property type="entry name" value="Ribonuclease H-like"/>
    <property type="match status" value="1"/>
</dbReference>
<evidence type="ECO:0000256" key="1">
    <source>
        <dbReference type="ARBA" id="ARBA00022679"/>
    </source>
</evidence>
<dbReference type="PROSITE" id="PS50994">
    <property type="entry name" value="INTEGRASE"/>
    <property type="match status" value="1"/>
</dbReference>
<dbReference type="PANTHER" id="PTHR48475">
    <property type="entry name" value="RIBONUCLEASE H"/>
    <property type="match status" value="1"/>
</dbReference>
<dbReference type="Gene3D" id="3.30.420.10">
    <property type="entry name" value="Ribonuclease H-like superfamily/Ribonuclease H"/>
    <property type="match status" value="2"/>
</dbReference>
<dbReference type="PANTHER" id="PTHR48475:SF1">
    <property type="entry name" value="RNASE H TYPE-1 DOMAIN-CONTAINING PROTEIN"/>
    <property type="match status" value="1"/>
</dbReference>
<feature type="domain" description="Integrase catalytic" evidence="7">
    <location>
        <begin position="719"/>
        <end position="794"/>
    </location>
</feature>
<gene>
    <name evidence="8" type="ORF">VITISV_015809</name>
</gene>
<dbReference type="InterPro" id="IPR043502">
    <property type="entry name" value="DNA/RNA_pol_sf"/>
</dbReference>
<dbReference type="InterPro" id="IPR043128">
    <property type="entry name" value="Rev_trsase/Diguanyl_cyclase"/>
</dbReference>
<evidence type="ECO:0000256" key="2">
    <source>
        <dbReference type="ARBA" id="ARBA00022695"/>
    </source>
</evidence>
<keyword evidence="3" id="KW-0540">Nuclease</keyword>
<organism evidence="8">
    <name type="scientific">Vitis vinifera</name>
    <name type="common">Grape</name>
    <dbReference type="NCBI Taxonomy" id="29760"/>
    <lineage>
        <taxon>Eukaryota</taxon>
        <taxon>Viridiplantae</taxon>
        <taxon>Streptophyta</taxon>
        <taxon>Embryophyta</taxon>
        <taxon>Tracheophyta</taxon>
        <taxon>Spermatophyta</taxon>
        <taxon>Magnoliopsida</taxon>
        <taxon>eudicotyledons</taxon>
        <taxon>Gunneridae</taxon>
        <taxon>Pentapetalae</taxon>
        <taxon>rosids</taxon>
        <taxon>Vitales</taxon>
        <taxon>Vitaceae</taxon>
        <taxon>Viteae</taxon>
        <taxon>Vitis</taxon>
    </lineage>
</organism>
<dbReference type="AlphaFoldDB" id="A5AFU4"/>
<keyword evidence="2" id="KW-0548">Nucleotidyltransferase</keyword>
<proteinExistence type="predicted"/>
<dbReference type="InterPro" id="IPR036397">
    <property type="entry name" value="RNaseH_sf"/>
</dbReference>
<evidence type="ECO:0000313" key="8">
    <source>
        <dbReference type="EMBL" id="CAN68977.1"/>
    </source>
</evidence>
<keyword evidence="1" id="KW-0808">Transferase</keyword>
<accession>A5AFU4</accession>
<dbReference type="SUPFAM" id="SSF56672">
    <property type="entry name" value="DNA/RNA polymerases"/>
    <property type="match status" value="1"/>
</dbReference>
<dbReference type="GO" id="GO:0003676">
    <property type="term" value="F:nucleic acid binding"/>
    <property type="evidence" value="ECO:0007669"/>
    <property type="project" value="InterPro"/>
</dbReference>
<keyword evidence="4" id="KW-0255">Endonuclease</keyword>
<dbReference type="InterPro" id="IPR001584">
    <property type="entry name" value="Integrase_cat-core"/>
</dbReference>
<sequence length="860" mass="97005">MGYIDVWEHSEGSRYTDADWSPIFEDLYSPDLGFMDICATNMSIDMFNLGLTSWIKVRGRLIRVSDQLDQTYMDSQVVTVDQFDAATTSIQEAITSLGQRMDGQQAQQVPVQESVQYDPTIPPLLPPSQPAPHDTQIPPSPLLGQTVPQLTPFTLQSQTEVAPPRTMMVVPTSEDVHPLYGIEEVIARRLWPKSSLFDSNENKPLGGQRPGDVGMPLNQALRKLIEAGLLTALAPRPLPQPILPQLRMDLHCACRVVRQQPPTTARPLEGVASHEEVRREDDDILRQLQSTQTRISIRSLLASSITHRDALIRALSQIKIETTTLNVCPLATAIALGYVPLDFGPSTQTVRAYNNTKREVLRIPTSFNLLLGRPWIRKAEEARLQRLIHPLQLSNGASSTSASTLAASSSPDRMSLMTLYFPDEVDEHGTFAEIGDMVDGVVPHNGIFEYLPISCDITLSTPSSPTSQIFDIDDEIAQLDSDDDSSSTFDPVREFRLLQKTQRLLILRAVTTLFHDMMHQDVEVYVDDMIVKSRDRASHLAALDYLRGSDVPARIQEDQGVFVITSSLGAFYTQSSLLYLSVSDIALGCMLAQLDDSGKEPTIYYLSKRILDYETRYVMIEHFCLTLIWATRRLRHYMIEYLVHLISCLDHLRYLFDRPALIGRLMRWLVLLTEFDIHYVTQKSIRESIVADHLPSLPICPECQIHGNLIHVPPSELHALTFPWPFSVWGIDIIGKILPKFSSGHEFILVTIDYFTKCVEAASYTRLTSSRVASFIKSHIICRHGVPHELISDKEYISRILRRMIETSRDWSEKPSFALWAYRTSFRTSIGATPYSLLYGMEAVLPVEIEMGSLRVALEQ</sequence>
<dbReference type="GO" id="GO:0015074">
    <property type="term" value="P:DNA integration"/>
    <property type="evidence" value="ECO:0007669"/>
    <property type="project" value="InterPro"/>
</dbReference>
<protein>
    <recommendedName>
        <fullName evidence="7">Integrase catalytic domain-containing protein</fullName>
    </recommendedName>
</protein>
<keyword evidence="6" id="KW-0695">RNA-directed DNA polymerase</keyword>
<evidence type="ECO:0000256" key="5">
    <source>
        <dbReference type="ARBA" id="ARBA00022801"/>
    </source>
</evidence>
<keyword evidence="5" id="KW-0378">Hydrolase</keyword>
<dbReference type="EMBL" id="AM425692">
    <property type="protein sequence ID" value="CAN68977.1"/>
    <property type="molecule type" value="Genomic_DNA"/>
</dbReference>
<dbReference type="InterPro" id="IPR041373">
    <property type="entry name" value="RT_RNaseH"/>
</dbReference>
<dbReference type="Gene3D" id="3.30.70.270">
    <property type="match status" value="1"/>
</dbReference>
<name>A5AFU4_VITVI</name>